<evidence type="ECO:0000256" key="3">
    <source>
        <dbReference type="ARBA" id="ARBA00022840"/>
    </source>
</evidence>
<name>A0A075HAB9_9ARCH</name>
<protein>
    <submittedName>
        <fullName evidence="6">Iron(III) dicitrate transport ATP-binding protein FecE (ABC.FEV.A)</fullName>
        <ecNumber evidence="6">3.6.3.34</ecNumber>
    </submittedName>
</protein>
<dbReference type="AlphaFoldDB" id="A0A075HAB9"/>
<keyword evidence="3 6" id="KW-0067">ATP-binding</keyword>
<accession>A0A075HAB9</accession>
<dbReference type="Gene3D" id="3.40.50.300">
    <property type="entry name" value="P-loop containing nucleotide triphosphate hydrolases"/>
    <property type="match status" value="1"/>
</dbReference>
<evidence type="ECO:0000256" key="1">
    <source>
        <dbReference type="ARBA" id="ARBA00022448"/>
    </source>
</evidence>
<keyword evidence="2" id="KW-0547">Nucleotide-binding</keyword>
<dbReference type="InterPro" id="IPR017871">
    <property type="entry name" value="ABC_transporter-like_CS"/>
</dbReference>
<dbReference type="GO" id="GO:0016887">
    <property type="term" value="F:ATP hydrolysis activity"/>
    <property type="evidence" value="ECO:0007669"/>
    <property type="project" value="InterPro"/>
</dbReference>
<dbReference type="GO" id="GO:0005524">
    <property type="term" value="F:ATP binding"/>
    <property type="evidence" value="ECO:0007669"/>
    <property type="project" value="UniProtKB-KW"/>
</dbReference>
<keyword evidence="1" id="KW-0813">Transport</keyword>
<feature type="domain" description="ABC transporter" evidence="5">
    <location>
        <begin position="3"/>
        <end position="238"/>
    </location>
</feature>
<gene>
    <name evidence="6" type="primary">ABC.FEV.A</name>
</gene>
<dbReference type="InterPro" id="IPR027417">
    <property type="entry name" value="P-loop_NTPase"/>
</dbReference>
<reference evidence="6" key="1">
    <citation type="journal article" date="2014" name="Genome Biol. Evol.">
        <title>Pangenome evidence for extensive interdomain horizontal transfer affecting lineage core and shell genes in uncultured planktonic thaumarchaeota and euryarchaeota.</title>
        <authorList>
            <person name="Deschamps P."/>
            <person name="Zivanovic Y."/>
            <person name="Moreira D."/>
            <person name="Rodriguez-Valera F."/>
            <person name="Lopez-Garcia P."/>
        </authorList>
    </citation>
    <scope>NUCLEOTIDE SEQUENCE</scope>
</reference>
<organism evidence="6">
    <name type="scientific">uncultured marine thaumarchaeote KM3_54_G03</name>
    <dbReference type="NCBI Taxonomy" id="1456192"/>
    <lineage>
        <taxon>Archaea</taxon>
        <taxon>Nitrososphaerota</taxon>
        <taxon>environmental samples</taxon>
    </lineage>
</organism>
<evidence type="ECO:0000259" key="5">
    <source>
        <dbReference type="PROSITE" id="PS50893"/>
    </source>
</evidence>
<dbReference type="SMART" id="SM00382">
    <property type="entry name" value="AAA"/>
    <property type="match status" value="1"/>
</dbReference>
<dbReference type="PANTHER" id="PTHR42794:SF1">
    <property type="entry name" value="HEMIN IMPORT ATP-BINDING PROTEIN HMUV"/>
    <property type="match status" value="1"/>
</dbReference>
<keyword evidence="6" id="KW-0378">Hydrolase</keyword>
<evidence type="ECO:0000256" key="2">
    <source>
        <dbReference type="ARBA" id="ARBA00022741"/>
    </source>
</evidence>
<dbReference type="InterPro" id="IPR003439">
    <property type="entry name" value="ABC_transporter-like_ATP-bd"/>
</dbReference>
<dbReference type="PANTHER" id="PTHR42794">
    <property type="entry name" value="HEMIN IMPORT ATP-BINDING PROTEIN HMUV"/>
    <property type="match status" value="1"/>
</dbReference>
<dbReference type="EC" id="3.6.3.34" evidence="6"/>
<dbReference type="PROSITE" id="PS00211">
    <property type="entry name" value="ABC_TRANSPORTER_1"/>
    <property type="match status" value="1"/>
</dbReference>
<sequence length="260" mass="28642">MRLEVSNMTVQTHEHTIVNDLSMMLDQGELVGLIGPNGAGKSTLLKAIVGSRKLSSGRVMIDGVPLERLSAIERARKLSYLPQERYVEWQLPVRTVVMLGRFPHRQGFGPPTPDCEVAVDRALDAVDATPFALRSVTSLSGGERARVLLARALAVEAPLLIADEPITELDPYHQIHVMEILRNRANEGTGVLVVLHDLAMAARFMDRLILMNCGSIVSTGTPTEVINRENLENVYRVSPLNQPASHEALASPWQKMDQNN</sequence>
<dbReference type="FunFam" id="3.40.50.300:FF:000134">
    <property type="entry name" value="Iron-enterobactin ABC transporter ATP-binding protein"/>
    <property type="match status" value="1"/>
</dbReference>
<dbReference type="InterPro" id="IPR003593">
    <property type="entry name" value="AAA+_ATPase"/>
</dbReference>
<dbReference type="EMBL" id="KF900938">
    <property type="protein sequence ID" value="AIF12160.1"/>
    <property type="molecule type" value="Genomic_DNA"/>
</dbReference>
<dbReference type="Pfam" id="PF00005">
    <property type="entry name" value="ABC_tran"/>
    <property type="match status" value="1"/>
</dbReference>
<dbReference type="CDD" id="cd03214">
    <property type="entry name" value="ABC_Iron-Siderophores_B12_Hemin"/>
    <property type="match status" value="1"/>
</dbReference>
<proteinExistence type="predicted"/>
<dbReference type="SUPFAM" id="SSF52540">
    <property type="entry name" value="P-loop containing nucleoside triphosphate hydrolases"/>
    <property type="match status" value="1"/>
</dbReference>
<evidence type="ECO:0000256" key="4">
    <source>
        <dbReference type="ARBA" id="ARBA00022967"/>
    </source>
</evidence>
<keyword evidence="4" id="KW-1278">Translocase</keyword>
<evidence type="ECO:0000313" key="6">
    <source>
        <dbReference type="EMBL" id="AIF12160.1"/>
    </source>
</evidence>
<dbReference type="PROSITE" id="PS50893">
    <property type="entry name" value="ABC_TRANSPORTER_2"/>
    <property type="match status" value="1"/>
</dbReference>